<gene>
    <name evidence="4" type="ORF">SAMN04489730_3945</name>
</gene>
<dbReference type="OrthoDB" id="7903015at2"/>
<protein>
    <submittedName>
        <fullName evidence="4">Flavin-dependent oxidoreductase, luciferase family (Includes alkanesulfonate monooxygenase SsuD and methylene tetrahydromethanopterin reductase)</fullName>
    </submittedName>
</protein>
<reference evidence="5" key="1">
    <citation type="submission" date="2016-11" db="EMBL/GenBank/DDBJ databases">
        <authorList>
            <person name="Varghese N."/>
            <person name="Submissions S."/>
        </authorList>
    </citation>
    <scope>NUCLEOTIDE SEQUENCE [LARGE SCALE GENOMIC DNA]</scope>
    <source>
        <strain evidence="5">DSM 44671</strain>
    </source>
</reference>
<dbReference type="InterPro" id="IPR011251">
    <property type="entry name" value="Luciferase-like_dom"/>
</dbReference>
<name>A0A1K1RUM9_9PSEU</name>
<dbReference type="Gene3D" id="3.20.20.30">
    <property type="entry name" value="Luciferase-like domain"/>
    <property type="match status" value="1"/>
</dbReference>
<dbReference type="PANTHER" id="PTHR30137:SF8">
    <property type="entry name" value="BLR5498 PROTEIN"/>
    <property type="match status" value="1"/>
</dbReference>
<dbReference type="AlphaFoldDB" id="A0A1K1RUM9"/>
<dbReference type="InterPro" id="IPR050766">
    <property type="entry name" value="Bact_Lucif_Oxidored"/>
</dbReference>
<dbReference type="RefSeq" id="WP_072477665.1">
    <property type="nucleotide sequence ID" value="NZ_FPJG01000006.1"/>
</dbReference>
<dbReference type="Proteomes" id="UP000182740">
    <property type="component" value="Unassembled WGS sequence"/>
</dbReference>
<dbReference type="STRING" id="546364.SAMN04489730_3945"/>
<evidence type="ECO:0000313" key="4">
    <source>
        <dbReference type="EMBL" id="SFW75509.1"/>
    </source>
</evidence>
<dbReference type="EMBL" id="FPJG01000006">
    <property type="protein sequence ID" value="SFW75509.1"/>
    <property type="molecule type" value="Genomic_DNA"/>
</dbReference>
<evidence type="ECO:0000259" key="3">
    <source>
        <dbReference type="Pfam" id="PF00296"/>
    </source>
</evidence>
<keyword evidence="5" id="KW-1185">Reference proteome</keyword>
<dbReference type="GO" id="GO:0004497">
    <property type="term" value="F:monooxygenase activity"/>
    <property type="evidence" value="ECO:0007669"/>
    <property type="project" value="UniProtKB-KW"/>
</dbReference>
<evidence type="ECO:0000256" key="2">
    <source>
        <dbReference type="ARBA" id="ARBA00023033"/>
    </source>
</evidence>
<dbReference type="GO" id="GO:0016705">
    <property type="term" value="F:oxidoreductase activity, acting on paired donors, with incorporation or reduction of molecular oxygen"/>
    <property type="evidence" value="ECO:0007669"/>
    <property type="project" value="InterPro"/>
</dbReference>
<keyword evidence="1" id="KW-0560">Oxidoreductase</keyword>
<evidence type="ECO:0000256" key="1">
    <source>
        <dbReference type="ARBA" id="ARBA00023002"/>
    </source>
</evidence>
<dbReference type="SUPFAM" id="SSF51679">
    <property type="entry name" value="Bacterial luciferase-like"/>
    <property type="match status" value="1"/>
</dbReference>
<proteinExistence type="predicted"/>
<evidence type="ECO:0000313" key="5">
    <source>
        <dbReference type="Proteomes" id="UP000182740"/>
    </source>
</evidence>
<accession>A0A1K1RUM9</accession>
<organism evidence="4 5">
    <name type="scientific">Amycolatopsis australiensis</name>
    <dbReference type="NCBI Taxonomy" id="546364"/>
    <lineage>
        <taxon>Bacteria</taxon>
        <taxon>Bacillati</taxon>
        <taxon>Actinomycetota</taxon>
        <taxon>Actinomycetes</taxon>
        <taxon>Pseudonocardiales</taxon>
        <taxon>Pseudonocardiaceae</taxon>
        <taxon>Amycolatopsis</taxon>
    </lineage>
</organism>
<sequence length="353" mass="38950">MEYGVSLLPDCDPRTTTASQYFQDVLQVSVLADQLGLHYVKMTEHYLRSYGGYSPSPLAFLSAVAARTRSIRLMTGGIQASFHHPIQIAAHAAQVDVMSGGRLDVGFARAFLPYEFEAFGVDMDTSRERFLATIEAVVRLWHESDVTEDTPFFAYENANSLPAPVQQPGPPVWVAALATPASFDWTGRKGFNLLISSTQLNEMARKREYVELYRSAFLESQGDSGRKPKFAVSIPLLIADSDEEARDLAVPFMVKSFNAFKEAILSWHNVESPAYEGYTAMARQMASFDLETDGLEAKAVVGAPDTVLGRIEEVRDVLGPDVILWNLDFGGQSAETMSRTLQLFADKVMPALA</sequence>
<dbReference type="GO" id="GO:0005829">
    <property type="term" value="C:cytosol"/>
    <property type="evidence" value="ECO:0007669"/>
    <property type="project" value="TreeGrafter"/>
</dbReference>
<dbReference type="InterPro" id="IPR036661">
    <property type="entry name" value="Luciferase-like_sf"/>
</dbReference>
<dbReference type="Pfam" id="PF00296">
    <property type="entry name" value="Bac_luciferase"/>
    <property type="match status" value="1"/>
</dbReference>
<keyword evidence="2 4" id="KW-0503">Monooxygenase</keyword>
<feature type="domain" description="Luciferase-like" evidence="3">
    <location>
        <begin position="1"/>
        <end position="316"/>
    </location>
</feature>
<dbReference type="PANTHER" id="PTHR30137">
    <property type="entry name" value="LUCIFERASE-LIKE MONOOXYGENASE"/>
    <property type="match status" value="1"/>
</dbReference>